<comment type="catalytic activity">
    <reaction evidence="1 8">
        <text>Release of an N-terminal amino acid, Xaa-|-Yaa-, in which Xaa is preferably Leu, but may be other amino acids including Pro although not Arg or Lys, and Yaa may be Pro. Amino acid amides and methyl esters are also readily hydrolyzed, but rates on arylamides are exceedingly low.</text>
        <dbReference type="EC" id="3.4.11.1"/>
    </reaction>
</comment>
<dbReference type="InterPro" id="IPR011356">
    <property type="entry name" value="Leucine_aapep/pepB"/>
</dbReference>
<dbReference type="SUPFAM" id="SSF53187">
    <property type="entry name" value="Zn-dependent exopeptidases"/>
    <property type="match status" value="1"/>
</dbReference>
<dbReference type="InterPro" id="IPR008283">
    <property type="entry name" value="Peptidase_M17_N"/>
</dbReference>
<evidence type="ECO:0000256" key="4">
    <source>
        <dbReference type="ARBA" id="ARBA00022438"/>
    </source>
</evidence>
<dbReference type="Proteomes" id="UP001171111">
    <property type="component" value="Unassembled WGS sequence"/>
</dbReference>
<keyword evidence="8" id="KW-0479">Metal-binding</keyword>
<keyword evidence="5 8" id="KW-0645">Protease</keyword>
<keyword evidence="7 8" id="KW-0464">Manganese</keyword>
<gene>
    <name evidence="8" type="primary">pepA</name>
    <name evidence="10" type="ORF">Q2362_07305</name>
</gene>
<comment type="caution">
    <text evidence="10">The sequence shown here is derived from an EMBL/GenBank/DDBJ whole genome shotgun (WGS) entry which is preliminary data.</text>
</comment>
<dbReference type="PROSITE" id="PS00631">
    <property type="entry name" value="CYTOSOL_AP"/>
    <property type="match status" value="1"/>
</dbReference>
<evidence type="ECO:0000256" key="1">
    <source>
        <dbReference type="ARBA" id="ARBA00000135"/>
    </source>
</evidence>
<feature type="binding site" evidence="8">
    <location>
        <position position="233"/>
    </location>
    <ligand>
        <name>Mn(2+)</name>
        <dbReference type="ChEBI" id="CHEBI:29035"/>
        <label>2</label>
    </ligand>
</feature>
<evidence type="ECO:0000259" key="9">
    <source>
        <dbReference type="PROSITE" id="PS00631"/>
    </source>
</evidence>
<reference evidence="10 11" key="1">
    <citation type="submission" date="2023-06" db="EMBL/GenBank/DDBJ databases">
        <title>Campylobacter magnum sp. nov., isolated from cecal contents of domestic pigs (Sus scrofa domesticus).</title>
        <authorList>
            <person name="Papic B."/>
            <person name="Gruntar I."/>
        </authorList>
    </citation>
    <scope>NUCLEOTIDE SEQUENCE [LARGE SCALE GENOMIC DNA]</scope>
    <source>
        <strain evidence="11">34484-21</strain>
    </source>
</reference>
<dbReference type="SUPFAM" id="SSF52949">
    <property type="entry name" value="Macro domain-like"/>
    <property type="match status" value="1"/>
</dbReference>
<dbReference type="GO" id="GO:0004177">
    <property type="term" value="F:aminopeptidase activity"/>
    <property type="evidence" value="ECO:0007669"/>
    <property type="project" value="UniProtKB-KW"/>
</dbReference>
<feature type="binding site" evidence="8">
    <location>
        <position position="310"/>
    </location>
    <ligand>
        <name>Mn(2+)</name>
        <dbReference type="ChEBI" id="CHEBI:29035"/>
        <label>1</label>
    </ligand>
</feature>
<comment type="catalytic activity">
    <reaction evidence="2 8">
        <text>Release of an N-terminal amino acid, preferentially leucine, but not glutamic or aspartic acids.</text>
        <dbReference type="EC" id="3.4.11.10"/>
    </reaction>
</comment>
<dbReference type="InterPro" id="IPR043472">
    <property type="entry name" value="Macro_dom-like"/>
</dbReference>
<keyword evidence="8" id="KW-0963">Cytoplasm</keyword>
<dbReference type="Gene3D" id="3.40.630.10">
    <property type="entry name" value="Zn peptidases"/>
    <property type="match status" value="1"/>
</dbReference>
<proteinExistence type="inferred from homology"/>
<name>A0ABT8T9N5_9BACT</name>
<dbReference type="HAMAP" id="MF_00181">
    <property type="entry name" value="Cytosol_peptidase_M17"/>
    <property type="match status" value="1"/>
</dbReference>
<feature type="active site" evidence="8">
    <location>
        <position position="314"/>
    </location>
</feature>
<protein>
    <recommendedName>
        <fullName evidence="8">Probable cytosol aminopeptidase</fullName>
        <ecNumber evidence="8">3.4.11.1</ecNumber>
    </recommendedName>
    <alternativeName>
        <fullName evidence="8">Leucine aminopeptidase</fullName>
        <shortName evidence="8">LAP</shortName>
        <ecNumber evidence="8">3.4.11.10</ecNumber>
    </alternativeName>
    <alternativeName>
        <fullName evidence="8">Leucyl aminopeptidase</fullName>
    </alternativeName>
</protein>
<comment type="function">
    <text evidence="8">Presumably involved in the processing and regular turnover of intracellular proteins. Catalyzes the removal of unsubstituted N-terminal amino acids from various peptides.</text>
</comment>
<keyword evidence="4 8" id="KW-0031">Aminopeptidase</keyword>
<feature type="binding site" evidence="8">
    <location>
        <position position="228"/>
    </location>
    <ligand>
        <name>Mn(2+)</name>
        <dbReference type="ChEBI" id="CHEBI:29035"/>
        <label>2</label>
    </ligand>
</feature>
<feature type="binding site" evidence="8">
    <location>
        <position position="312"/>
    </location>
    <ligand>
        <name>Mn(2+)</name>
        <dbReference type="ChEBI" id="CHEBI:29035"/>
        <label>1</label>
    </ligand>
</feature>
<dbReference type="Gene3D" id="3.40.220.10">
    <property type="entry name" value="Leucine Aminopeptidase, subunit E, domain 1"/>
    <property type="match status" value="1"/>
</dbReference>
<comment type="subcellular location">
    <subcellularLocation>
        <location evidence="8">Cytoplasm</location>
    </subcellularLocation>
</comment>
<dbReference type="PRINTS" id="PR00481">
    <property type="entry name" value="LAMNOPPTDASE"/>
</dbReference>
<evidence type="ECO:0000256" key="5">
    <source>
        <dbReference type="ARBA" id="ARBA00022670"/>
    </source>
</evidence>
<comment type="similarity">
    <text evidence="3 8">Belongs to the peptidase M17 family.</text>
</comment>
<evidence type="ECO:0000313" key="10">
    <source>
        <dbReference type="EMBL" id="MDO2409899.1"/>
    </source>
</evidence>
<dbReference type="PANTHER" id="PTHR11963:SF23">
    <property type="entry name" value="CYTOSOL AMINOPEPTIDASE"/>
    <property type="match status" value="1"/>
</dbReference>
<evidence type="ECO:0000313" key="11">
    <source>
        <dbReference type="Proteomes" id="UP001171111"/>
    </source>
</evidence>
<dbReference type="RefSeq" id="WP_302244672.1">
    <property type="nucleotide sequence ID" value="NZ_JAULJQ010000009.1"/>
</dbReference>
<feature type="binding site" evidence="8">
    <location>
        <position position="233"/>
    </location>
    <ligand>
        <name>Mn(2+)</name>
        <dbReference type="ChEBI" id="CHEBI:29035"/>
        <label>1</label>
    </ligand>
</feature>
<dbReference type="Pfam" id="PF02789">
    <property type="entry name" value="Peptidase_M17_N"/>
    <property type="match status" value="1"/>
</dbReference>
<feature type="active site" evidence="8">
    <location>
        <position position="240"/>
    </location>
</feature>
<dbReference type="InterPro" id="IPR000819">
    <property type="entry name" value="Peptidase_M17_C"/>
</dbReference>
<evidence type="ECO:0000256" key="6">
    <source>
        <dbReference type="ARBA" id="ARBA00022801"/>
    </source>
</evidence>
<evidence type="ECO:0000256" key="2">
    <source>
        <dbReference type="ARBA" id="ARBA00000967"/>
    </source>
</evidence>
<evidence type="ECO:0000256" key="3">
    <source>
        <dbReference type="ARBA" id="ARBA00009528"/>
    </source>
</evidence>
<sequence>MKIELSKAKSDYEIILLEKDEIKTAADFKDFDFYDYKGEGLLNLSEKRRIYSAIKKRDFNAIANAAAAAIRAISKLKIKSARLCFDFKSECELKAAAQGILLGAYSYEKYKSDKKPKNLEKVLIDTNLKGAEQILANCEILSESVNFVRDIVNEIPAIYTPERMAKDALDLAKNSKVLKCEVLGESELKKEKMNAMLAVANASPHEPKLIHLSYKPKGAKLKVCFVGKGVTYDTGGLSLKPSDYMLSMKADKSGAAAALGIIKAASELGIALEIHSVLGCVENAIGSKAYKPDDVLIAKNGVSIEVRNTDAEGRLVLADSLAWAQENIKPDFIIDLATLTGACVVGVGEYTSAIMGNNYELQSDFYKAAKTSGEFFSILEFNEHLAEHIKSDIADVSNAANTRYGGALTAGLFLDKFIKDEYKDKWLHLDIAGPAFVSKAWGLNPAGGSGAGVRACVAFLESLGSK</sequence>
<dbReference type="InterPro" id="IPR023042">
    <property type="entry name" value="Peptidase_M17_leu_NH2_pept"/>
</dbReference>
<evidence type="ECO:0000256" key="7">
    <source>
        <dbReference type="ARBA" id="ARBA00023211"/>
    </source>
</evidence>
<evidence type="ECO:0000256" key="8">
    <source>
        <dbReference type="HAMAP-Rule" id="MF_00181"/>
    </source>
</evidence>
<organism evidence="10 11">
    <name type="scientific">Campylobacter magnus</name>
    <dbReference type="NCBI Taxonomy" id="3026462"/>
    <lineage>
        <taxon>Bacteria</taxon>
        <taxon>Pseudomonadati</taxon>
        <taxon>Campylobacterota</taxon>
        <taxon>Epsilonproteobacteria</taxon>
        <taxon>Campylobacterales</taxon>
        <taxon>Campylobacteraceae</taxon>
        <taxon>Campylobacter</taxon>
    </lineage>
</organism>
<dbReference type="Pfam" id="PF00883">
    <property type="entry name" value="Peptidase_M17"/>
    <property type="match status" value="1"/>
</dbReference>
<comment type="cofactor">
    <cofactor evidence="8">
        <name>Mn(2+)</name>
        <dbReference type="ChEBI" id="CHEBI:29035"/>
    </cofactor>
    <text evidence="8">Binds 2 manganese ions per subunit.</text>
</comment>
<accession>A0ABT8T9N5</accession>
<keyword evidence="6 8" id="KW-0378">Hydrolase</keyword>
<dbReference type="NCBIfam" id="NF002081">
    <property type="entry name" value="PRK00913.3-3"/>
    <property type="match status" value="1"/>
</dbReference>
<dbReference type="EC" id="3.4.11.1" evidence="8"/>
<dbReference type="EMBL" id="JAULJQ010000009">
    <property type="protein sequence ID" value="MDO2409899.1"/>
    <property type="molecule type" value="Genomic_DNA"/>
</dbReference>
<feature type="binding site" evidence="8">
    <location>
        <position position="251"/>
    </location>
    <ligand>
        <name>Mn(2+)</name>
        <dbReference type="ChEBI" id="CHEBI:29035"/>
        <label>2</label>
    </ligand>
</feature>
<dbReference type="EC" id="3.4.11.10" evidence="8"/>
<dbReference type="CDD" id="cd00433">
    <property type="entry name" value="Peptidase_M17"/>
    <property type="match status" value="1"/>
</dbReference>
<keyword evidence="11" id="KW-1185">Reference proteome</keyword>
<dbReference type="PANTHER" id="PTHR11963">
    <property type="entry name" value="LEUCINE AMINOPEPTIDASE-RELATED"/>
    <property type="match status" value="1"/>
</dbReference>
<feature type="domain" description="Cytosol aminopeptidase" evidence="9">
    <location>
        <begin position="308"/>
        <end position="315"/>
    </location>
</feature>
<feature type="binding site" evidence="8">
    <location>
        <position position="312"/>
    </location>
    <ligand>
        <name>Mn(2+)</name>
        <dbReference type="ChEBI" id="CHEBI:29035"/>
        <label>2</label>
    </ligand>
</feature>